<sequence>MLKVQHNQNKQFSVAFIEGMFRRDQNNKEYEELMDGLNRRDTLSADVINCYHFNVSLKNTLSQTFKIPVTLSHPCYMFAPPVQIEKQSHQRPNEQNITFDKLDGVQHKLDIIFAS</sequence>
<reference evidence="1" key="1">
    <citation type="journal article" date="2021" name="Genome Biol. Evol.">
        <title>A High-Quality Reference Genome for a Parasitic Bivalve with Doubly Uniparental Inheritance (Bivalvia: Unionida).</title>
        <authorList>
            <person name="Smith C.H."/>
        </authorList>
    </citation>
    <scope>NUCLEOTIDE SEQUENCE</scope>
    <source>
        <strain evidence="1">CHS0354</strain>
    </source>
</reference>
<reference evidence="1" key="3">
    <citation type="submission" date="2023-05" db="EMBL/GenBank/DDBJ databases">
        <authorList>
            <person name="Smith C.H."/>
        </authorList>
    </citation>
    <scope>NUCLEOTIDE SEQUENCE</scope>
    <source>
        <strain evidence="1">CHS0354</strain>
        <tissue evidence="1">Mantle</tissue>
    </source>
</reference>
<protein>
    <submittedName>
        <fullName evidence="1">Uncharacterized protein</fullName>
    </submittedName>
</protein>
<name>A0AAE0TKY5_9BIVA</name>
<dbReference type="AlphaFoldDB" id="A0AAE0TKY5"/>
<dbReference type="Proteomes" id="UP001195483">
    <property type="component" value="Unassembled WGS sequence"/>
</dbReference>
<keyword evidence="2" id="KW-1185">Reference proteome</keyword>
<reference evidence="1" key="2">
    <citation type="journal article" date="2021" name="Genome Biol. Evol.">
        <title>Developing a high-quality reference genome for a parasitic bivalve with doubly uniparental inheritance (Bivalvia: Unionida).</title>
        <authorList>
            <person name="Smith C.H."/>
        </authorList>
    </citation>
    <scope>NUCLEOTIDE SEQUENCE</scope>
    <source>
        <strain evidence="1">CHS0354</strain>
        <tissue evidence="1">Mantle</tissue>
    </source>
</reference>
<accession>A0AAE0TKY5</accession>
<gene>
    <name evidence="1" type="ORF">CHS0354_039496</name>
</gene>
<proteinExistence type="predicted"/>
<evidence type="ECO:0000313" key="2">
    <source>
        <dbReference type="Proteomes" id="UP001195483"/>
    </source>
</evidence>
<dbReference type="EMBL" id="JAEAOA010002309">
    <property type="protein sequence ID" value="KAK3612222.1"/>
    <property type="molecule type" value="Genomic_DNA"/>
</dbReference>
<organism evidence="1 2">
    <name type="scientific">Potamilus streckersoni</name>
    <dbReference type="NCBI Taxonomy" id="2493646"/>
    <lineage>
        <taxon>Eukaryota</taxon>
        <taxon>Metazoa</taxon>
        <taxon>Spiralia</taxon>
        <taxon>Lophotrochozoa</taxon>
        <taxon>Mollusca</taxon>
        <taxon>Bivalvia</taxon>
        <taxon>Autobranchia</taxon>
        <taxon>Heteroconchia</taxon>
        <taxon>Palaeoheterodonta</taxon>
        <taxon>Unionida</taxon>
        <taxon>Unionoidea</taxon>
        <taxon>Unionidae</taxon>
        <taxon>Ambleminae</taxon>
        <taxon>Lampsilini</taxon>
        <taxon>Potamilus</taxon>
    </lineage>
</organism>
<evidence type="ECO:0000313" key="1">
    <source>
        <dbReference type="EMBL" id="KAK3612222.1"/>
    </source>
</evidence>
<comment type="caution">
    <text evidence="1">The sequence shown here is derived from an EMBL/GenBank/DDBJ whole genome shotgun (WGS) entry which is preliminary data.</text>
</comment>